<sequence length="466" mass="50606">MKREASSPASPSSKRRRRSSTPELKPVISSFSSVSEFGSQWDEWPAPRADMTAAREFIIDIVKEKRSVVIVPDKDADGLSAGTLLYKTLRLLGHPPELISVHHLQKGTNVHTNEERARLAQFGVDRAVVLDQGSRPGPSLLPTGDPSTMNVLIVDHHMSTEWPEGSKVLTACRTPPIATAALLTYMLLRDLHPAVTEKEGWRAVMGVIGGADLGTTTAKWGNPPWPGASADSHRHGAKTMSEAVASINAPRRTAEYNGQAECQIFLNADKASDIATNAFLKLCKLDVNDETLRWARTPPRFTTDGRVAVITIHTGFQVHPVIATRWAGTLGKKSKNLIMIMCANTGFNPDPSKVSFSCRIAANLRSLPDGERPDLIGMLNEYGNGIEGFRERVGGDFARGHKEATGGIIHKDEFALLLAHMGVPPEGTPRKNTPKKAPPKVVDSSQKTGIKDYFKPVSAVLEGDAK</sequence>
<name>A0A4Q1BM15_TREME</name>
<reference evidence="3 4" key="1">
    <citation type="submission" date="2016-06" db="EMBL/GenBank/DDBJ databases">
        <title>Evolution of pathogenesis and genome organization in the Tremellales.</title>
        <authorList>
            <person name="Cuomo C."/>
            <person name="Litvintseva A."/>
            <person name="Heitman J."/>
            <person name="Chen Y."/>
            <person name="Sun S."/>
            <person name="Springer D."/>
            <person name="Dromer F."/>
            <person name="Young S."/>
            <person name="Zeng Q."/>
            <person name="Chapman S."/>
            <person name="Gujja S."/>
            <person name="Saif S."/>
            <person name="Birren B."/>
        </authorList>
    </citation>
    <scope>NUCLEOTIDE SEQUENCE [LARGE SCALE GENOMIC DNA]</scope>
    <source>
        <strain evidence="3 4">ATCC 28783</strain>
    </source>
</reference>
<proteinExistence type="predicted"/>
<evidence type="ECO:0000313" key="3">
    <source>
        <dbReference type="EMBL" id="RXK38730.1"/>
    </source>
</evidence>
<dbReference type="OrthoDB" id="284473at2759"/>
<dbReference type="EMBL" id="SDIL01000043">
    <property type="protein sequence ID" value="RXK38730.1"/>
    <property type="molecule type" value="Genomic_DNA"/>
</dbReference>
<dbReference type="InterPro" id="IPR038763">
    <property type="entry name" value="DHH_sf"/>
</dbReference>
<dbReference type="PANTHER" id="PTHR30255:SF2">
    <property type="entry name" value="SINGLE-STRANDED-DNA-SPECIFIC EXONUCLEASE RECJ"/>
    <property type="match status" value="1"/>
</dbReference>
<gene>
    <name evidence="3" type="ORF">M231_04040</name>
</gene>
<dbReference type="SUPFAM" id="SSF64182">
    <property type="entry name" value="DHH phosphoesterases"/>
    <property type="match status" value="1"/>
</dbReference>
<organism evidence="3 4">
    <name type="scientific">Tremella mesenterica</name>
    <name type="common">Jelly fungus</name>
    <dbReference type="NCBI Taxonomy" id="5217"/>
    <lineage>
        <taxon>Eukaryota</taxon>
        <taxon>Fungi</taxon>
        <taxon>Dikarya</taxon>
        <taxon>Basidiomycota</taxon>
        <taxon>Agaricomycotina</taxon>
        <taxon>Tremellomycetes</taxon>
        <taxon>Tremellales</taxon>
        <taxon>Tremellaceae</taxon>
        <taxon>Tremella</taxon>
    </lineage>
</organism>
<dbReference type="InParanoid" id="A0A4Q1BM15"/>
<dbReference type="GO" id="GO:0004527">
    <property type="term" value="F:exonuclease activity"/>
    <property type="evidence" value="ECO:0007669"/>
    <property type="project" value="UniProtKB-KW"/>
</dbReference>
<dbReference type="STRING" id="5217.A0A4Q1BM15"/>
<feature type="region of interest" description="Disordered" evidence="1">
    <location>
        <begin position="1"/>
        <end position="26"/>
    </location>
</feature>
<protein>
    <recommendedName>
        <fullName evidence="2">DDH domain-containing protein</fullName>
    </recommendedName>
</protein>
<evidence type="ECO:0000259" key="2">
    <source>
        <dbReference type="Pfam" id="PF01368"/>
    </source>
</evidence>
<dbReference type="InterPro" id="IPR001667">
    <property type="entry name" value="DDH_dom"/>
</dbReference>
<evidence type="ECO:0000256" key="1">
    <source>
        <dbReference type="SAM" id="MobiDB-lite"/>
    </source>
</evidence>
<dbReference type="PANTHER" id="PTHR30255">
    <property type="entry name" value="SINGLE-STRANDED-DNA-SPECIFIC EXONUCLEASE RECJ"/>
    <property type="match status" value="1"/>
</dbReference>
<dbReference type="Pfam" id="PF01368">
    <property type="entry name" value="DHH"/>
    <property type="match status" value="1"/>
</dbReference>
<keyword evidence="4" id="KW-1185">Reference proteome</keyword>
<comment type="caution">
    <text evidence="3">The sequence shown here is derived from an EMBL/GenBank/DDBJ whole genome shotgun (WGS) entry which is preliminary data.</text>
</comment>
<dbReference type="Proteomes" id="UP000289152">
    <property type="component" value="Unassembled WGS sequence"/>
</dbReference>
<accession>A0A4Q1BM15</accession>
<feature type="domain" description="DDH" evidence="2">
    <location>
        <begin position="68"/>
        <end position="188"/>
    </location>
</feature>
<dbReference type="Gene3D" id="3.90.1640.30">
    <property type="match status" value="1"/>
</dbReference>
<evidence type="ECO:0000313" key="4">
    <source>
        <dbReference type="Proteomes" id="UP000289152"/>
    </source>
</evidence>
<feature type="region of interest" description="Disordered" evidence="1">
    <location>
        <begin position="423"/>
        <end position="448"/>
    </location>
</feature>
<dbReference type="InterPro" id="IPR051673">
    <property type="entry name" value="SSDNA_exonuclease_RecJ"/>
</dbReference>
<feature type="compositionally biased region" description="Low complexity" evidence="1">
    <location>
        <begin position="1"/>
        <end position="12"/>
    </location>
</feature>
<dbReference type="AlphaFoldDB" id="A0A4Q1BM15"/>